<evidence type="ECO:0000259" key="1">
    <source>
        <dbReference type="Pfam" id="PF00350"/>
    </source>
</evidence>
<gene>
    <name evidence="2" type="ORF">RHODO2019_00395</name>
</gene>
<dbReference type="Pfam" id="PF00350">
    <property type="entry name" value="Dynamin_N"/>
    <property type="match status" value="1"/>
</dbReference>
<keyword evidence="3" id="KW-1185">Reference proteome</keyword>
<proteinExistence type="predicted"/>
<sequence length="500" mass="53042">MSAPMTVVAVRAVVTDAEVLLRGRPEALDAVRACRERIDGPLRVALAGTVKAGKSTLLNALVGEEVAPTDATECTRVVTWYRHHHERSVHLVHRVAGGERRDELPVRRKRGGLEIDLGDVAPDEVIHLEVGWPARALRAATLVDTPGTSSLSQDVSARTAQLLTPSGSLPGVDAVVYLMRQLHASDVAFLRRLHETAADPGSDGGAGQGAVGVVGVLSRADEVGAGRLDAMAAARDVAARLAAGPDLAGLCHTVLPVAGLLALGARTLRQEEYLAFRSLAAVGRDELTLALLSVDRFLRDDVELPVEPALREQLVRRFGVFGLRLAVALVRGGTPDAPTLAAELRRRSGLDDLRDTLEVQLAQRSDLLKAHSALLAVRAVLREHAVAGSAVLARRVEALLADTHGFTELRLLGRLAALHLDLPADELAELELVLGGRGARPSQRMGTDPDAPLQLVRARALELAGTWQARARRPLQDPATARACRAAARSAEGVLASLPG</sequence>
<accession>A0ABY6P042</accession>
<evidence type="ECO:0000313" key="2">
    <source>
        <dbReference type="EMBL" id="UZJ25012.1"/>
    </source>
</evidence>
<dbReference type="SUPFAM" id="SSF52540">
    <property type="entry name" value="P-loop containing nucleoside triphosphate hydrolases"/>
    <property type="match status" value="1"/>
</dbReference>
<organism evidence="2 3">
    <name type="scientific">Rhodococcus antarcticus</name>
    <dbReference type="NCBI Taxonomy" id="2987751"/>
    <lineage>
        <taxon>Bacteria</taxon>
        <taxon>Bacillati</taxon>
        <taxon>Actinomycetota</taxon>
        <taxon>Actinomycetes</taxon>
        <taxon>Mycobacteriales</taxon>
        <taxon>Nocardiaceae</taxon>
        <taxon>Rhodococcus</taxon>
    </lineage>
</organism>
<protein>
    <submittedName>
        <fullName evidence="2">Dynamin family protein</fullName>
    </submittedName>
</protein>
<dbReference type="PANTHER" id="PTHR43681">
    <property type="entry name" value="TRANSMEMBRANE GTPASE FZO"/>
    <property type="match status" value="1"/>
</dbReference>
<dbReference type="PANTHER" id="PTHR43681:SF1">
    <property type="entry name" value="SARCALUMENIN"/>
    <property type="match status" value="1"/>
</dbReference>
<feature type="domain" description="Dynamin N-terminal" evidence="1">
    <location>
        <begin position="44"/>
        <end position="156"/>
    </location>
</feature>
<dbReference type="Proteomes" id="UP001164965">
    <property type="component" value="Chromosome"/>
</dbReference>
<name>A0ABY6P042_9NOCA</name>
<dbReference type="InterPro" id="IPR027417">
    <property type="entry name" value="P-loop_NTPase"/>
</dbReference>
<dbReference type="EMBL" id="CP110615">
    <property type="protein sequence ID" value="UZJ25012.1"/>
    <property type="molecule type" value="Genomic_DNA"/>
</dbReference>
<dbReference type="Gene3D" id="3.40.50.300">
    <property type="entry name" value="P-loop containing nucleotide triphosphate hydrolases"/>
    <property type="match status" value="1"/>
</dbReference>
<dbReference type="InterPro" id="IPR051943">
    <property type="entry name" value="TRAFAC_Dynamin-like_GTPase"/>
</dbReference>
<dbReference type="InterPro" id="IPR045063">
    <property type="entry name" value="Dynamin_N"/>
</dbReference>
<evidence type="ECO:0000313" key="3">
    <source>
        <dbReference type="Proteomes" id="UP001164965"/>
    </source>
</evidence>
<reference evidence="2" key="1">
    <citation type="submission" date="2022-10" db="EMBL/GenBank/DDBJ databases">
        <title>Rhodococcus sp.75.</title>
        <authorList>
            <person name="Sun M."/>
        </authorList>
    </citation>
    <scope>NUCLEOTIDE SEQUENCE</scope>
    <source>
        <strain evidence="2">75</strain>
    </source>
</reference>